<feature type="compositionally biased region" description="Polar residues" evidence="1">
    <location>
        <begin position="15"/>
        <end position="26"/>
    </location>
</feature>
<feature type="region of interest" description="Disordered" evidence="1">
    <location>
        <begin position="1"/>
        <end position="59"/>
    </location>
</feature>
<dbReference type="Proteomes" id="UP001499978">
    <property type="component" value="Unassembled WGS sequence"/>
</dbReference>
<reference evidence="3" key="1">
    <citation type="journal article" date="2019" name="Int. J. Syst. Evol. Microbiol.">
        <title>The Global Catalogue of Microorganisms (GCM) 10K type strain sequencing project: providing services to taxonomists for standard genome sequencing and annotation.</title>
        <authorList>
            <consortium name="The Broad Institute Genomics Platform"/>
            <consortium name="The Broad Institute Genome Sequencing Center for Infectious Disease"/>
            <person name="Wu L."/>
            <person name="Ma J."/>
        </authorList>
    </citation>
    <scope>NUCLEOTIDE SEQUENCE [LARGE SCALE GENOMIC DNA]</scope>
    <source>
        <strain evidence="3">JCM 3367</strain>
    </source>
</reference>
<keyword evidence="3" id="KW-1185">Reference proteome</keyword>
<evidence type="ECO:0000313" key="3">
    <source>
        <dbReference type="Proteomes" id="UP001499978"/>
    </source>
</evidence>
<feature type="compositionally biased region" description="Low complexity" evidence="1">
    <location>
        <begin position="27"/>
        <end position="39"/>
    </location>
</feature>
<sequence length="111" mass="11757">MATTSPAIAHAAETTPHTSDTHFSASSNPRPRNTHTRPTTPAPPSPAAASHNPKVDRWDDETVDDVIGSVFSTRATGVHFDHQPELAPSTLRYPVRVTASSSAHPALASEV</sequence>
<organism evidence="2 3">
    <name type="scientific">Pilimelia columellifera subsp. columellifera</name>
    <dbReference type="NCBI Taxonomy" id="706583"/>
    <lineage>
        <taxon>Bacteria</taxon>
        <taxon>Bacillati</taxon>
        <taxon>Actinomycetota</taxon>
        <taxon>Actinomycetes</taxon>
        <taxon>Micromonosporales</taxon>
        <taxon>Micromonosporaceae</taxon>
        <taxon>Pilimelia</taxon>
    </lineage>
</organism>
<gene>
    <name evidence="2" type="ORF">GCM10010201_34120</name>
</gene>
<evidence type="ECO:0000313" key="2">
    <source>
        <dbReference type="EMBL" id="GAA2531789.1"/>
    </source>
</evidence>
<accession>A0ABP6B185</accession>
<dbReference type="EMBL" id="BAAARY010000028">
    <property type="protein sequence ID" value="GAA2531789.1"/>
    <property type="molecule type" value="Genomic_DNA"/>
</dbReference>
<comment type="caution">
    <text evidence="2">The sequence shown here is derived from an EMBL/GenBank/DDBJ whole genome shotgun (WGS) entry which is preliminary data.</text>
</comment>
<evidence type="ECO:0000256" key="1">
    <source>
        <dbReference type="SAM" id="MobiDB-lite"/>
    </source>
</evidence>
<proteinExistence type="predicted"/>
<protein>
    <submittedName>
        <fullName evidence="2">Uncharacterized protein</fullName>
    </submittedName>
</protein>
<name>A0ABP6B185_9ACTN</name>
<dbReference type="RefSeq" id="WP_344174328.1">
    <property type="nucleotide sequence ID" value="NZ_BAAARY010000028.1"/>
</dbReference>